<dbReference type="InterPro" id="IPR027417">
    <property type="entry name" value="P-loop_NTPase"/>
</dbReference>
<feature type="coiled-coil region" evidence="1">
    <location>
        <begin position="23"/>
        <end position="53"/>
    </location>
</feature>
<dbReference type="RefSeq" id="WP_054824824.1">
    <property type="nucleotide sequence ID" value="NZ_CP033138.1"/>
</dbReference>
<sequence length="546" mass="62525">MSDLFSGFSDADLDNVLDDVDIRIQNKQQHDELTEEQQRIEAERAERRQKSKDEFAYFCNTYMKDAFPIPFADYQLALTRLVQHRTLQKHDELLFKNLIYQKDHAFIKPPESGIYDGILDLEPRDHGKTTRNTQAMPLWLALNVPGSFVVICAASKESAEDMLDAIKAKLEDDDQIIDDYGMQKVRGNTWSKRKIQLANGSSIAAVGRGQRLRGIKNKFQRPTHIICDDLLDDQEVESATQRRKAYNWFKRVILNLGQGALTIIANTVMHPADLPSTLLKEIEEDKLPNWLGLRFKAITPAGESLFPGRWPLEALYIKQRTLGALWFIEWMNDPIADEDKVFKEEMFAYFNGRSLDLRDCDVGMAVDPATGVEDGDYSFIAVVAKHRPTGIYYVLYADGWRESDLDFAHRIVDVYCMFPSIQWVRFETVQFQAIYKREVMRVGSQRGVRLPMVDFKGTNKFLRIKSLGPYVQNKLLIFQEHQTLLLDMFKQFPQGHDDGPDAVEMAVSGFETGDVIGGASVYRKRAYSVAQKMASIGGRAFGKFRR</sequence>
<proteinExistence type="predicted"/>
<evidence type="ECO:0000256" key="1">
    <source>
        <dbReference type="SAM" id="Coils"/>
    </source>
</evidence>
<keyword evidence="1" id="KW-0175">Coiled coil</keyword>
<dbReference type="Proteomes" id="UP000390336">
    <property type="component" value="Chromosome 1"/>
</dbReference>
<dbReference type="Proteomes" id="UP000272136">
    <property type="component" value="Chromosome 2"/>
</dbReference>
<keyword evidence="4" id="KW-1185">Reference proteome</keyword>
<gene>
    <name evidence="3" type="primary">terL</name>
    <name evidence="3" type="ORF">APZ19_09285</name>
    <name evidence="2" type="ORF">D0812_27510</name>
</gene>
<dbReference type="EMBL" id="CP033138">
    <property type="protein sequence ID" value="AYO18090.1"/>
    <property type="molecule type" value="Genomic_DNA"/>
</dbReference>
<evidence type="ECO:0000313" key="5">
    <source>
        <dbReference type="Proteomes" id="UP000390336"/>
    </source>
</evidence>
<dbReference type="Gene3D" id="3.30.420.240">
    <property type="match status" value="1"/>
</dbReference>
<reference evidence="2 4" key="2">
    <citation type="submission" date="2018-10" db="EMBL/GenBank/DDBJ databases">
        <title>Whole Genome of Vibrio owensii strain 170502, isolated from Acute Hepatopancreatic Necrosis Disease (AHPND) shrimp.</title>
        <authorList>
            <person name="Yan M."/>
            <person name="Wang X."/>
            <person name="Wang Y."/>
        </authorList>
    </citation>
    <scope>NUCLEOTIDE SEQUENCE [LARGE SCALE GENOMIC DNA]</scope>
    <source>
        <strain evidence="2 4">1700302</strain>
    </source>
</reference>
<reference evidence="3 5" key="1">
    <citation type="journal article" date="2015" name="Genome Announc.">
        <title>Draft Genome Sequence of Vibrio owensii Strain SH-14, Which Causes Shrimp Acute Hepatopancreatic Necrosis Disease.</title>
        <authorList>
            <person name="Liu L."/>
            <person name="Xiao J."/>
            <person name="Xia X."/>
            <person name="Pan Y."/>
            <person name="Yan S."/>
            <person name="Wang Y."/>
        </authorList>
    </citation>
    <scope>NUCLEOTIDE SEQUENCE [LARGE SCALE GENOMIC DNA]</scope>
    <source>
        <strain evidence="3 5">SH14</strain>
    </source>
</reference>
<dbReference type="InterPro" id="IPR006517">
    <property type="entry name" value="Phage_terminase_lsu-like_C"/>
</dbReference>
<dbReference type="EMBL" id="CP045859">
    <property type="protein sequence ID" value="QGH47266.1"/>
    <property type="molecule type" value="Genomic_DNA"/>
</dbReference>
<evidence type="ECO:0000313" key="4">
    <source>
        <dbReference type="Proteomes" id="UP000272136"/>
    </source>
</evidence>
<dbReference type="NCBIfam" id="TIGR01630">
    <property type="entry name" value="psiM2_ORF9"/>
    <property type="match status" value="1"/>
</dbReference>
<name>A0AAP9GBT2_9VIBR</name>
<protein>
    <submittedName>
        <fullName evidence="3">Phage terminase large subunit</fullName>
    </submittedName>
</protein>
<organism evidence="3 5">
    <name type="scientific">Vibrio owensii</name>
    <dbReference type="NCBI Taxonomy" id="696485"/>
    <lineage>
        <taxon>Bacteria</taxon>
        <taxon>Pseudomonadati</taxon>
        <taxon>Pseudomonadota</taxon>
        <taxon>Gammaproteobacteria</taxon>
        <taxon>Vibrionales</taxon>
        <taxon>Vibrionaceae</taxon>
        <taxon>Vibrio</taxon>
    </lineage>
</organism>
<dbReference type="AlphaFoldDB" id="A0AAP9GBT2"/>
<evidence type="ECO:0000313" key="3">
    <source>
        <dbReference type="EMBL" id="QGH47266.1"/>
    </source>
</evidence>
<reference evidence="3" key="3">
    <citation type="submission" date="2019-11" db="EMBL/GenBank/DDBJ databases">
        <title>Complete genome sequence of Vibrio owensii SH-14 isolated from shrimp with acute hepatopancreatic necrosis diease.</title>
        <authorList>
            <person name="Liang X."/>
            <person name="Wang Y."/>
        </authorList>
    </citation>
    <scope>NUCLEOTIDE SEQUENCE</scope>
    <source>
        <strain evidence="3">SH14</strain>
    </source>
</reference>
<evidence type="ECO:0000313" key="2">
    <source>
        <dbReference type="EMBL" id="AYO18090.1"/>
    </source>
</evidence>
<dbReference type="Gene3D" id="3.40.50.300">
    <property type="entry name" value="P-loop containing nucleotide triphosphate hydrolases"/>
    <property type="match status" value="1"/>
</dbReference>
<accession>A0AAP9GBT2</accession>